<dbReference type="SMART" id="SM00346">
    <property type="entry name" value="HTH_ICLR"/>
    <property type="match status" value="1"/>
</dbReference>
<dbReference type="SUPFAM" id="SSF46785">
    <property type="entry name" value="Winged helix' DNA-binding domain"/>
    <property type="match status" value="1"/>
</dbReference>
<name>A0A8J3H1P9_9RHOB</name>
<keyword evidence="1" id="KW-0805">Transcription regulation</keyword>
<dbReference type="Gene3D" id="1.10.10.10">
    <property type="entry name" value="Winged helix-like DNA-binding domain superfamily/Winged helix DNA-binding domain"/>
    <property type="match status" value="1"/>
</dbReference>
<keyword evidence="7" id="KW-1185">Reference proteome</keyword>
<evidence type="ECO:0000256" key="2">
    <source>
        <dbReference type="ARBA" id="ARBA00023125"/>
    </source>
</evidence>
<dbReference type="Gene3D" id="3.30.450.40">
    <property type="match status" value="1"/>
</dbReference>
<sequence>MSDAPQEKLVGALISGLAVLRYLQKSRSGVGVTQVARDLNLNPSTCFNLLKTLVHEGLANFDQATKSYSLSMGVVSLAQGALDRENHIRVLHPELERIAQKFEVAMNLWQVVEEDRVLLVDRAEPSTTTVQISMRIGQRLPMFVGSLGRCFAAQSGLEKAKMERRFRKIRLARPIDFEEWYQEVQKVHETGYAIDRGNFSRGITTAAVGIPDANNRPLLAISAIGISEQIDDEKLDALCQDLLGLARNARQHG</sequence>
<evidence type="ECO:0000313" key="7">
    <source>
        <dbReference type="Proteomes" id="UP000626220"/>
    </source>
</evidence>
<dbReference type="AlphaFoldDB" id="A0A8J3H1P9"/>
<dbReference type="InterPro" id="IPR036388">
    <property type="entry name" value="WH-like_DNA-bd_sf"/>
</dbReference>
<feature type="domain" description="HTH iclR-type" evidence="4">
    <location>
        <begin position="10"/>
        <end position="72"/>
    </location>
</feature>
<protein>
    <submittedName>
        <fullName evidence="6">Transcriptional regulator</fullName>
    </submittedName>
</protein>
<keyword evidence="2" id="KW-0238">DNA-binding</keyword>
<dbReference type="EMBL" id="BNCJ01000016">
    <property type="protein sequence ID" value="GHF65290.1"/>
    <property type="molecule type" value="Genomic_DNA"/>
</dbReference>
<dbReference type="GO" id="GO:0003677">
    <property type="term" value="F:DNA binding"/>
    <property type="evidence" value="ECO:0007669"/>
    <property type="project" value="UniProtKB-KW"/>
</dbReference>
<reference evidence="6" key="1">
    <citation type="journal article" date="2014" name="Int. J. Syst. Evol. Microbiol.">
        <title>Complete genome sequence of Corynebacterium casei LMG S-19264T (=DSM 44701T), isolated from a smear-ripened cheese.</title>
        <authorList>
            <consortium name="US DOE Joint Genome Institute (JGI-PGF)"/>
            <person name="Walter F."/>
            <person name="Albersmeier A."/>
            <person name="Kalinowski J."/>
            <person name="Ruckert C."/>
        </authorList>
    </citation>
    <scope>NUCLEOTIDE SEQUENCE</scope>
    <source>
        <strain evidence="6">KCTC 42650</strain>
    </source>
</reference>
<dbReference type="PANTHER" id="PTHR30136:SF24">
    <property type="entry name" value="HTH-TYPE TRANSCRIPTIONAL REPRESSOR ALLR"/>
    <property type="match status" value="1"/>
</dbReference>
<dbReference type="SUPFAM" id="SSF55781">
    <property type="entry name" value="GAF domain-like"/>
    <property type="match status" value="1"/>
</dbReference>
<dbReference type="GO" id="GO:0003700">
    <property type="term" value="F:DNA-binding transcription factor activity"/>
    <property type="evidence" value="ECO:0007669"/>
    <property type="project" value="TreeGrafter"/>
</dbReference>
<dbReference type="Pfam" id="PF01614">
    <property type="entry name" value="IclR_C"/>
    <property type="match status" value="1"/>
</dbReference>
<reference evidence="6" key="2">
    <citation type="submission" date="2020-09" db="EMBL/GenBank/DDBJ databases">
        <authorList>
            <person name="Sun Q."/>
            <person name="Kim S."/>
        </authorList>
    </citation>
    <scope>NUCLEOTIDE SEQUENCE</scope>
    <source>
        <strain evidence="6">KCTC 42650</strain>
    </source>
</reference>
<keyword evidence="3" id="KW-0804">Transcription</keyword>
<evidence type="ECO:0000259" key="5">
    <source>
        <dbReference type="PROSITE" id="PS51078"/>
    </source>
</evidence>
<dbReference type="GO" id="GO:0045892">
    <property type="term" value="P:negative regulation of DNA-templated transcription"/>
    <property type="evidence" value="ECO:0007669"/>
    <property type="project" value="TreeGrafter"/>
</dbReference>
<dbReference type="Proteomes" id="UP000626220">
    <property type="component" value="Unassembled WGS sequence"/>
</dbReference>
<dbReference type="InterPro" id="IPR050707">
    <property type="entry name" value="HTH_MetabolicPath_Reg"/>
</dbReference>
<proteinExistence type="predicted"/>
<evidence type="ECO:0000256" key="3">
    <source>
        <dbReference type="ARBA" id="ARBA00023163"/>
    </source>
</evidence>
<organism evidence="6 7">
    <name type="scientific">Seohaeicola zhoushanensis</name>
    <dbReference type="NCBI Taxonomy" id="1569283"/>
    <lineage>
        <taxon>Bacteria</taxon>
        <taxon>Pseudomonadati</taxon>
        <taxon>Pseudomonadota</taxon>
        <taxon>Alphaproteobacteria</taxon>
        <taxon>Rhodobacterales</taxon>
        <taxon>Roseobacteraceae</taxon>
        <taxon>Seohaeicola</taxon>
    </lineage>
</organism>
<dbReference type="PROSITE" id="PS51078">
    <property type="entry name" value="ICLR_ED"/>
    <property type="match status" value="1"/>
</dbReference>
<dbReference type="InterPro" id="IPR036390">
    <property type="entry name" value="WH_DNA-bd_sf"/>
</dbReference>
<accession>A0A8J3H1P9</accession>
<evidence type="ECO:0000259" key="4">
    <source>
        <dbReference type="PROSITE" id="PS51077"/>
    </source>
</evidence>
<evidence type="ECO:0000313" key="6">
    <source>
        <dbReference type="EMBL" id="GHF65290.1"/>
    </source>
</evidence>
<dbReference type="InterPro" id="IPR014757">
    <property type="entry name" value="Tscrpt_reg_IclR_C"/>
</dbReference>
<dbReference type="InterPro" id="IPR029016">
    <property type="entry name" value="GAF-like_dom_sf"/>
</dbReference>
<evidence type="ECO:0000256" key="1">
    <source>
        <dbReference type="ARBA" id="ARBA00023015"/>
    </source>
</evidence>
<dbReference type="PANTHER" id="PTHR30136">
    <property type="entry name" value="HELIX-TURN-HELIX TRANSCRIPTIONAL REGULATOR, ICLR FAMILY"/>
    <property type="match status" value="1"/>
</dbReference>
<feature type="domain" description="IclR-ED" evidence="5">
    <location>
        <begin position="73"/>
        <end position="253"/>
    </location>
</feature>
<gene>
    <name evidence="6" type="ORF">GCM10017056_40640</name>
</gene>
<dbReference type="InterPro" id="IPR005471">
    <property type="entry name" value="Tscrpt_reg_IclR_N"/>
</dbReference>
<comment type="caution">
    <text evidence="6">The sequence shown here is derived from an EMBL/GenBank/DDBJ whole genome shotgun (WGS) entry which is preliminary data.</text>
</comment>
<dbReference type="RefSeq" id="WP_189681953.1">
    <property type="nucleotide sequence ID" value="NZ_BNCJ01000016.1"/>
</dbReference>
<dbReference type="PROSITE" id="PS51077">
    <property type="entry name" value="HTH_ICLR"/>
    <property type="match status" value="1"/>
</dbReference>
<dbReference type="Pfam" id="PF09339">
    <property type="entry name" value="HTH_IclR"/>
    <property type="match status" value="1"/>
</dbReference>